<keyword evidence="2" id="KW-0547">Nucleotide-binding</keyword>
<reference evidence="5 6" key="1">
    <citation type="submission" date="2019-03" db="EMBL/GenBank/DDBJ databases">
        <title>Genomic Encyclopedia of Type Strains, Phase IV (KMG-IV): sequencing the most valuable type-strain genomes for metagenomic binning, comparative biology and taxonomic classification.</title>
        <authorList>
            <person name="Goeker M."/>
        </authorList>
    </citation>
    <scope>NUCLEOTIDE SEQUENCE [LARGE SCALE GENOMIC DNA]</scope>
    <source>
        <strain evidence="5 6">DSM 25964</strain>
    </source>
</reference>
<dbReference type="InterPro" id="IPR007831">
    <property type="entry name" value="T2SS_GspE_N"/>
</dbReference>
<comment type="caution">
    <text evidence="5">The sequence shown here is derived from an EMBL/GenBank/DDBJ whole genome shotgun (WGS) entry which is preliminary data.</text>
</comment>
<dbReference type="FunFam" id="3.30.300.160:FF:000002">
    <property type="entry name" value="Type II secretion system protein E"/>
    <property type="match status" value="1"/>
</dbReference>
<dbReference type="GO" id="GO:0016887">
    <property type="term" value="F:ATP hydrolysis activity"/>
    <property type="evidence" value="ECO:0007669"/>
    <property type="project" value="TreeGrafter"/>
</dbReference>
<keyword evidence="3" id="KW-0067">ATP-binding</keyword>
<dbReference type="OrthoDB" id="9808272at2"/>
<dbReference type="SUPFAM" id="SSF52540">
    <property type="entry name" value="P-loop containing nucleoside triphosphate hydrolases"/>
    <property type="match status" value="1"/>
</dbReference>
<dbReference type="PANTHER" id="PTHR30258">
    <property type="entry name" value="TYPE II SECRETION SYSTEM PROTEIN GSPE-RELATED"/>
    <property type="match status" value="1"/>
</dbReference>
<dbReference type="InterPro" id="IPR001482">
    <property type="entry name" value="T2SS/T4SS_dom"/>
</dbReference>
<feature type="domain" description="Bacterial type II secretion system protein E" evidence="4">
    <location>
        <begin position="379"/>
        <end position="393"/>
    </location>
</feature>
<evidence type="ECO:0000256" key="2">
    <source>
        <dbReference type="ARBA" id="ARBA00022741"/>
    </source>
</evidence>
<comment type="similarity">
    <text evidence="1">Belongs to the GSP E family.</text>
</comment>
<dbReference type="FunFam" id="3.40.50.300:FF:000398">
    <property type="entry name" value="Type IV pilus assembly ATPase PilB"/>
    <property type="match status" value="1"/>
</dbReference>
<dbReference type="PROSITE" id="PS00662">
    <property type="entry name" value="T2SP_E"/>
    <property type="match status" value="1"/>
</dbReference>
<keyword evidence="6" id="KW-1185">Reference proteome</keyword>
<evidence type="ECO:0000313" key="6">
    <source>
        <dbReference type="Proteomes" id="UP000295066"/>
    </source>
</evidence>
<gene>
    <name evidence="5" type="ORF">C8D99_1414</name>
</gene>
<evidence type="ECO:0000259" key="4">
    <source>
        <dbReference type="PROSITE" id="PS00662"/>
    </source>
</evidence>
<protein>
    <submittedName>
        <fullName evidence="5">Type IV pilus assembly protein PilB</fullName>
    </submittedName>
</protein>
<dbReference type="Pfam" id="PF00437">
    <property type="entry name" value="T2SSE"/>
    <property type="match status" value="1"/>
</dbReference>
<dbReference type="Gene3D" id="3.30.300.160">
    <property type="entry name" value="Type II secretion system, protein E, N-terminal domain"/>
    <property type="match status" value="1"/>
</dbReference>
<dbReference type="Gene3D" id="3.30.450.90">
    <property type="match status" value="1"/>
</dbReference>
<dbReference type="SUPFAM" id="SSF160246">
    <property type="entry name" value="EspE N-terminal domain-like"/>
    <property type="match status" value="1"/>
</dbReference>
<dbReference type="FunFam" id="3.30.450.90:FF:000001">
    <property type="entry name" value="Type II secretion system ATPase GspE"/>
    <property type="match status" value="1"/>
</dbReference>
<dbReference type="GO" id="GO:0005524">
    <property type="term" value="F:ATP binding"/>
    <property type="evidence" value="ECO:0007669"/>
    <property type="project" value="UniProtKB-KW"/>
</dbReference>
<evidence type="ECO:0000256" key="1">
    <source>
        <dbReference type="ARBA" id="ARBA00006611"/>
    </source>
</evidence>
<dbReference type="AlphaFoldDB" id="A0A4R8LWQ2"/>
<name>A0A4R8LWQ2_9BACT</name>
<dbReference type="PANTHER" id="PTHR30258:SF1">
    <property type="entry name" value="PROTEIN TRANSPORT PROTEIN HOFB HOMOLOG"/>
    <property type="match status" value="1"/>
</dbReference>
<dbReference type="RefSeq" id="WP_133959281.1">
    <property type="nucleotide sequence ID" value="NZ_SORI01000041.1"/>
</dbReference>
<dbReference type="GO" id="GO:0005886">
    <property type="term" value="C:plasma membrane"/>
    <property type="evidence" value="ECO:0007669"/>
    <property type="project" value="TreeGrafter"/>
</dbReference>
<dbReference type="Pfam" id="PF05157">
    <property type="entry name" value="MshEN"/>
    <property type="match status" value="1"/>
</dbReference>
<dbReference type="Proteomes" id="UP000295066">
    <property type="component" value="Unassembled WGS sequence"/>
</dbReference>
<dbReference type="Gene3D" id="3.40.50.300">
    <property type="entry name" value="P-loop containing nucleotide triphosphate hydrolases"/>
    <property type="match status" value="1"/>
</dbReference>
<organism evidence="5 6">
    <name type="scientific">Aminivibrio pyruvatiphilus</name>
    <dbReference type="NCBI Taxonomy" id="1005740"/>
    <lineage>
        <taxon>Bacteria</taxon>
        <taxon>Thermotogati</taxon>
        <taxon>Synergistota</taxon>
        <taxon>Synergistia</taxon>
        <taxon>Synergistales</taxon>
        <taxon>Aminobacteriaceae</taxon>
        <taxon>Aminivibrio</taxon>
    </lineage>
</organism>
<dbReference type="CDD" id="cd01129">
    <property type="entry name" value="PulE-GspE-like"/>
    <property type="match status" value="1"/>
</dbReference>
<dbReference type="InterPro" id="IPR037257">
    <property type="entry name" value="T2SS_E_N_sf"/>
</dbReference>
<accession>A0A4R8LWQ2</accession>
<evidence type="ECO:0000313" key="5">
    <source>
        <dbReference type="EMBL" id="TDY52066.1"/>
    </source>
</evidence>
<evidence type="ECO:0000256" key="3">
    <source>
        <dbReference type="ARBA" id="ARBA00022840"/>
    </source>
</evidence>
<sequence length="556" mass="60900">MTKALRLGDLLVESGAITPEQLGQALADQKSNGLRLGETLVKNGSLTEGKLLDALSALLKLQIYSLSRYRPMPEALRMVPENVARRLHAIPLSVEDGNTLLVAMSDPLDIIAQDEIRMLTGMDIKVGIASPSEIERNLERLYSIQESMEDASLELMDTAVGDIDLTQAMGEANPDDAPVIQLVNQVIEQAVREGASDIHIEPFEKNTRVRYRIDGQLFNAFDFPKHLHPAVSSRMKIMSAMDISEKRRPQDGRILIKVLGRRVDLRVSSLPTIYGEKIVIRILDQGNAMVGLTKLGLDADDKLLVDQVCNAPYGIVLVTGPTGSGKSTTLYSVLEQINKPEVNVVTVEDPVEYTIFGIGQVQVNERAGLNFNNTLRSILRQDPDKIMVGEIRDGETAQLAIRAALTGHLVLSTLHTNDAPSAAIRLIDMGIQPFLVSSSLLTVIAQRLVRSLCSACKEEYELPEKVAETLDVPAGTKVFRPVGCNECRGTGYRGRSAIFEIMAITDSIRQLIVSGASADVLRREALNNGMKSLRKSGIRKILEGRTSVEEVLTTTF</sequence>
<proteinExistence type="inferred from homology"/>
<dbReference type="EMBL" id="SORI01000041">
    <property type="protein sequence ID" value="TDY52066.1"/>
    <property type="molecule type" value="Genomic_DNA"/>
</dbReference>
<dbReference type="InterPro" id="IPR027417">
    <property type="entry name" value="P-loop_NTPase"/>
</dbReference>